<reference evidence="2" key="1">
    <citation type="submission" date="2023-03" db="EMBL/GenBank/DDBJ databases">
        <title>DFI Biobank Strains.</title>
        <authorList>
            <person name="Mostad J."/>
            <person name="Paddock L."/>
            <person name="Medina S."/>
            <person name="Waligurski E."/>
            <person name="Barat B."/>
            <person name="Smith R."/>
            <person name="Burgo V."/>
            <person name="Metcalfe C."/>
            <person name="Woodson C."/>
            <person name="Sundararajan A."/>
            <person name="Ramaswamy R."/>
            <person name="Lin H."/>
            <person name="Pamer E.G."/>
        </authorList>
    </citation>
    <scope>NUCLEOTIDE SEQUENCE</scope>
    <source>
        <strain evidence="2">DFI.9.5</strain>
    </source>
</reference>
<protein>
    <submittedName>
        <fullName evidence="2">ATP-binding protein</fullName>
    </submittedName>
</protein>
<dbReference type="EMBL" id="JARFID010000003">
    <property type="protein sequence ID" value="MDE8693476.1"/>
    <property type="molecule type" value="Genomic_DNA"/>
</dbReference>
<evidence type="ECO:0000313" key="3">
    <source>
        <dbReference type="Proteomes" id="UP001221924"/>
    </source>
</evidence>
<gene>
    <name evidence="2" type="ORF">PZH42_05115</name>
</gene>
<dbReference type="PANTHER" id="PTHR30595:SF6">
    <property type="entry name" value="SCHLAFEN ALBA-2 DOMAIN-CONTAINING PROTEIN"/>
    <property type="match status" value="1"/>
</dbReference>
<dbReference type="InterPro" id="IPR007421">
    <property type="entry name" value="Schlafen_AlbA_2_dom"/>
</dbReference>
<proteinExistence type="predicted"/>
<feature type="domain" description="Schlafen AlbA-2" evidence="1">
    <location>
        <begin position="16"/>
        <end position="126"/>
    </location>
</feature>
<evidence type="ECO:0000259" key="1">
    <source>
        <dbReference type="Pfam" id="PF04326"/>
    </source>
</evidence>
<dbReference type="AlphaFoldDB" id="A0AAW6LWN2"/>
<evidence type="ECO:0000313" key="2">
    <source>
        <dbReference type="EMBL" id="MDE8693476.1"/>
    </source>
</evidence>
<dbReference type="Gene3D" id="3.30.950.30">
    <property type="entry name" value="Schlafen, AAA domain"/>
    <property type="match status" value="1"/>
</dbReference>
<accession>A0AAW6LWN2</accession>
<dbReference type="GO" id="GO:0005524">
    <property type="term" value="F:ATP binding"/>
    <property type="evidence" value="ECO:0007669"/>
    <property type="project" value="UniProtKB-KW"/>
</dbReference>
<name>A0AAW6LWN2_9BACE</name>
<comment type="caution">
    <text evidence="2">The sequence shown here is derived from an EMBL/GenBank/DDBJ whole genome shotgun (WGS) entry which is preliminary data.</text>
</comment>
<sequence length="399" mass="44994">MQEEEIRLLIADLESDRIERTISFREDKLGPAVCALSNDFPNSKKSGYILLGVKDDGKVAGINIGDEELKKIGGVKTNGNVLPQPSIIVSEVFHIDGGDVVAVEVKPSLYPPVRYEGRCWIRVGPRRAIANVSEENILIERRASYAKTFDLVPTLGATLDDISEEYFTLSYLPLAIDEDTLRLNGRTTKQKMAALRFFDIKNDCPTNAGIIMFGLNPLFFLPGAYIQYIKFKGDQVTDGVEFEKQFSGALISELKNIDDFIKNNIIKEKAIRTDSFQEVLIKNYSYWALRELTMNAIMHRNYDSNAPIYIYEFASRIEIINSGGLYGDVTPNNFPYASDYRNVAIAEAMKLLGYVNRFNYGVQNAISELEKNGNGEPVFDLELITKFKVTISINKKWEV</sequence>
<dbReference type="Proteomes" id="UP001221924">
    <property type="component" value="Unassembled WGS sequence"/>
</dbReference>
<dbReference type="Gene3D" id="3.30.565.60">
    <property type="match status" value="1"/>
</dbReference>
<dbReference type="RefSeq" id="WP_149924323.1">
    <property type="nucleotide sequence ID" value="NZ_CAXKYC010000004.1"/>
</dbReference>
<organism evidence="2 3">
    <name type="scientific">Bacteroides cellulosilyticus</name>
    <dbReference type="NCBI Taxonomy" id="246787"/>
    <lineage>
        <taxon>Bacteria</taxon>
        <taxon>Pseudomonadati</taxon>
        <taxon>Bacteroidota</taxon>
        <taxon>Bacteroidia</taxon>
        <taxon>Bacteroidales</taxon>
        <taxon>Bacteroidaceae</taxon>
        <taxon>Bacteroides</taxon>
    </lineage>
</organism>
<dbReference type="Pfam" id="PF04326">
    <property type="entry name" value="SLFN_AlbA_2"/>
    <property type="match status" value="1"/>
</dbReference>
<dbReference type="Pfam" id="PF13749">
    <property type="entry name" value="HATPase_c_4"/>
    <property type="match status" value="1"/>
</dbReference>
<keyword evidence="2" id="KW-0067">ATP-binding</keyword>
<keyword evidence="2" id="KW-0547">Nucleotide-binding</keyword>
<dbReference type="InterPro" id="IPR038475">
    <property type="entry name" value="RecG_C_sf"/>
</dbReference>
<dbReference type="PANTHER" id="PTHR30595">
    <property type="entry name" value="GLPR-RELATED TRANSCRIPTIONAL REPRESSOR"/>
    <property type="match status" value="1"/>
</dbReference>
<dbReference type="InterPro" id="IPR038461">
    <property type="entry name" value="Schlafen_AlbA_2_dom_sf"/>
</dbReference>